<dbReference type="InterPro" id="IPR003607">
    <property type="entry name" value="HD/PDEase_dom"/>
</dbReference>
<name>A0A1L8CW52_9THEO</name>
<dbReference type="CDD" id="cd00077">
    <property type="entry name" value="HDc"/>
    <property type="match status" value="1"/>
</dbReference>
<gene>
    <name evidence="2" type="ORF">cpu_16580</name>
</gene>
<dbReference type="PANTHER" id="PTHR45228:SF1">
    <property type="entry name" value="CYCLIC DI-GMP PHOSPHODIESTERASE TM_0186"/>
    <property type="match status" value="1"/>
</dbReference>
<dbReference type="InterPro" id="IPR037522">
    <property type="entry name" value="HD_GYP_dom"/>
</dbReference>
<proteinExistence type="predicted"/>
<dbReference type="SUPFAM" id="SSF109604">
    <property type="entry name" value="HD-domain/PDEase-like"/>
    <property type="match status" value="1"/>
</dbReference>
<reference evidence="3" key="1">
    <citation type="submission" date="2016-12" db="EMBL/GenBank/DDBJ databases">
        <title>Draft Genome Sequences od Carboxydothermus pertinax and islandicus, Hydrogenogenic Carboxydotrophic Bacteria.</title>
        <authorList>
            <person name="Fukuyama Y."/>
            <person name="Ohmae K."/>
            <person name="Yoneda Y."/>
            <person name="Yoshida T."/>
            <person name="Sako Y."/>
        </authorList>
    </citation>
    <scope>NUCLEOTIDE SEQUENCE [LARGE SCALE GENOMIC DNA]</scope>
    <source>
        <strain evidence="3">Ug1</strain>
    </source>
</reference>
<sequence length="75" mass="8488">MKKHPEIGFRIAQNNPEMVSIADYILSHHERWDVPGYPRGLKGEEIPLPARLFAVVDAFDAMTSDRPLAKNTIKS</sequence>
<dbReference type="STRING" id="870242.cpu_16580"/>
<accession>A0A1L8CW52</accession>
<organism evidence="2 3">
    <name type="scientific">Carboxydothermus pertinax</name>
    <dbReference type="NCBI Taxonomy" id="870242"/>
    <lineage>
        <taxon>Bacteria</taxon>
        <taxon>Bacillati</taxon>
        <taxon>Bacillota</taxon>
        <taxon>Clostridia</taxon>
        <taxon>Thermoanaerobacterales</taxon>
        <taxon>Thermoanaerobacteraceae</taxon>
        <taxon>Carboxydothermus</taxon>
    </lineage>
</organism>
<dbReference type="InterPro" id="IPR052020">
    <property type="entry name" value="Cyclic_di-GMP/3'3'-cGAMP_PDE"/>
</dbReference>
<dbReference type="RefSeq" id="WP_075859598.1">
    <property type="nucleotide sequence ID" value="NZ_BDJK01000031.1"/>
</dbReference>
<dbReference type="AlphaFoldDB" id="A0A1L8CW52"/>
<dbReference type="PANTHER" id="PTHR45228">
    <property type="entry name" value="CYCLIC DI-GMP PHOSPHODIESTERASE TM_0186-RELATED"/>
    <property type="match status" value="1"/>
</dbReference>
<dbReference type="Pfam" id="PF13487">
    <property type="entry name" value="HD_5"/>
    <property type="match status" value="1"/>
</dbReference>
<dbReference type="Gene3D" id="1.10.3210.10">
    <property type="entry name" value="Hypothetical protein af1432"/>
    <property type="match status" value="1"/>
</dbReference>
<dbReference type="Proteomes" id="UP000187485">
    <property type="component" value="Unassembled WGS sequence"/>
</dbReference>
<dbReference type="PROSITE" id="PS51832">
    <property type="entry name" value="HD_GYP"/>
    <property type="match status" value="1"/>
</dbReference>
<keyword evidence="3" id="KW-1185">Reference proteome</keyword>
<feature type="domain" description="HD-GYP" evidence="1">
    <location>
        <begin position="1"/>
        <end position="75"/>
    </location>
</feature>
<evidence type="ECO:0000313" key="3">
    <source>
        <dbReference type="Proteomes" id="UP000187485"/>
    </source>
</evidence>
<evidence type="ECO:0000259" key="1">
    <source>
        <dbReference type="PROSITE" id="PS51832"/>
    </source>
</evidence>
<protein>
    <submittedName>
        <fullName evidence="2">Diguanylate cyclase</fullName>
    </submittedName>
</protein>
<comment type="caution">
    <text evidence="2">The sequence shown here is derived from an EMBL/GenBank/DDBJ whole genome shotgun (WGS) entry which is preliminary data.</text>
</comment>
<dbReference type="EMBL" id="BDJK01000031">
    <property type="protein sequence ID" value="GAV23148.1"/>
    <property type="molecule type" value="Genomic_DNA"/>
</dbReference>
<evidence type="ECO:0000313" key="2">
    <source>
        <dbReference type="EMBL" id="GAV23148.1"/>
    </source>
</evidence>